<dbReference type="InterPro" id="IPR013132">
    <property type="entry name" value="PseI/NeuA/B-like_N"/>
</dbReference>
<dbReference type="EMBL" id="UINC01071157">
    <property type="protein sequence ID" value="SVC05858.1"/>
    <property type="molecule type" value="Genomic_DNA"/>
</dbReference>
<gene>
    <name evidence="2" type="ORF">METZ01_LOCUS258712</name>
</gene>
<dbReference type="Gene3D" id="3.20.20.70">
    <property type="entry name" value="Aldolase class I"/>
    <property type="match status" value="1"/>
</dbReference>
<reference evidence="2" key="1">
    <citation type="submission" date="2018-05" db="EMBL/GenBank/DDBJ databases">
        <authorList>
            <person name="Lanie J.A."/>
            <person name="Ng W.-L."/>
            <person name="Kazmierczak K.M."/>
            <person name="Andrzejewski T.M."/>
            <person name="Davidsen T.M."/>
            <person name="Wayne K.J."/>
            <person name="Tettelin H."/>
            <person name="Glass J.I."/>
            <person name="Rusch D."/>
            <person name="Podicherti R."/>
            <person name="Tsui H.-C.T."/>
            <person name="Winkler M.E."/>
        </authorList>
    </citation>
    <scope>NUCLEOTIDE SEQUENCE</scope>
</reference>
<evidence type="ECO:0000259" key="1">
    <source>
        <dbReference type="Pfam" id="PF03102"/>
    </source>
</evidence>
<dbReference type="PANTHER" id="PTHR42966:SF1">
    <property type="entry name" value="SIALIC ACID SYNTHASE"/>
    <property type="match status" value="1"/>
</dbReference>
<name>A0A382J225_9ZZZZ</name>
<feature type="non-terminal residue" evidence="2">
    <location>
        <position position="176"/>
    </location>
</feature>
<evidence type="ECO:0000313" key="2">
    <source>
        <dbReference type="EMBL" id="SVC05858.1"/>
    </source>
</evidence>
<dbReference type="AlphaFoldDB" id="A0A382J225"/>
<dbReference type="PANTHER" id="PTHR42966">
    <property type="entry name" value="N-ACETYLNEURAMINATE SYNTHASE"/>
    <property type="match status" value="1"/>
</dbReference>
<dbReference type="InterPro" id="IPR051690">
    <property type="entry name" value="PseI-like"/>
</dbReference>
<dbReference type="Pfam" id="PF03102">
    <property type="entry name" value="NeuB"/>
    <property type="match status" value="1"/>
</dbReference>
<organism evidence="2">
    <name type="scientific">marine metagenome</name>
    <dbReference type="NCBI Taxonomy" id="408172"/>
    <lineage>
        <taxon>unclassified sequences</taxon>
        <taxon>metagenomes</taxon>
        <taxon>ecological metagenomes</taxon>
    </lineage>
</organism>
<proteinExistence type="predicted"/>
<feature type="domain" description="PseI/NeuA/B-like" evidence="1">
    <location>
        <begin position="5"/>
        <end position="175"/>
    </location>
</feature>
<dbReference type="InterPro" id="IPR013785">
    <property type="entry name" value="Aldolase_TIM"/>
</dbReference>
<accession>A0A382J225</accession>
<sequence length="176" mass="20043">MAKKMIDVAADAGADFVKFQTFKTEALVTKTAEKADYQKNLTKKDESQFEMIKNLELDREAHEELIKYCKSRDVRFLSTAFDRESIDMLSKLNIPLYKIPSGEITNLLYLRHIGGMGKPIIMSTGMSTLDEVRSALNVLLECDVEKNKVTVLHCNTEYPTPMEDVNLKAMLTIRDE</sequence>
<dbReference type="SUPFAM" id="SSF51569">
    <property type="entry name" value="Aldolase"/>
    <property type="match status" value="1"/>
</dbReference>
<dbReference type="GO" id="GO:0016051">
    <property type="term" value="P:carbohydrate biosynthetic process"/>
    <property type="evidence" value="ECO:0007669"/>
    <property type="project" value="InterPro"/>
</dbReference>
<dbReference type="GO" id="GO:0047444">
    <property type="term" value="F:N-acylneuraminate-9-phosphate synthase activity"/>
    <property type="evidence" value="ECO:0007669"/>
    <property type="project" value="TreeGrafter"/>
</dbReference>
<protein>
    <recommendedName>
        <fullName evidence="1">PseI/NeuA/B-like domain-containing protein</fullName>
    </recommendedName>
</protein>